<dbReference type="Gene3D" id="3.20.20.80">
    <property type="entry name" value="Glycosidases"/>
    <property type="match status" value="1"/>
</dbReference>
<keyword evidence="1" id="KW-0378">Hydrolase</keyword>
<dbReference type="InterPro" id="IPR005197">
    <property type="entry name" value="Glyco_hydro_71"/>
</dbReference>
<name>A0AAD7G9G9_MYCRO</name>
<evidence type="ECO:0000313" key="1">
    <source>
        <dbReference type="EMBL" id="KAJ7669773.1"/>
    </source>
</evidence>
<proteinExistence type="predicted"/>
<accession>A0AAD7G9G9</accession>
<dbReference type="EMBL" id="JARKIE010000184">
    <property type="protein sequence ID" value="KAJ7669773.1"/>
    <property type="molecule type" value="Genomic_DNA"/>
</dbReference>
<dbReference type="Pfam" id="PF03659">
    <property type="entry name" value="Glyco_hydro_71"/>
    <property type="match status" value="1"/>
</dbReference>
<dbReference type="Proteomes" id="UP001221757">
    <property type="component" value="Unassembled WGS sequence"/>
</dbReference>
<protein>
    <submittedName>
        <fullName evidence="1">Glycosyl hydrolase family 71-domain-containing protein</fullName>
    </submittedName>
</protein>
<dbReference type="GO" id="GO:0051118">
    <property type="term" value="F:glucan endo-1,3-alpha-glucosidase activity"/>
    <property type="evidence" value="ECO:0007669"/>
    <property type="project" value="InterPro"/>
</dbReference>
<reference evidence="1" key="1">
    <citation type="submission" date="2023-03" db="EMBL/GenBank/DDBJ databases">
        <title>Massive genome expansion in bonnet fungi (Mycena s.s.) driven by repeated elements and novel gene families across ecological guilds.</title>
        <authorList>
            <consortium name="Lawrence Berkeley National Laboratory"/>
            <person name="Harder C.B."/>
            <person name="Miyauchi S."/>
            <person name="Viragh M."/>
            <person name="Kuo A."/>
            <person name="Thoen E."/>
            <person name="Andreopoulos B."/>
            <person name="Lu D."/>
            <person name="Skrede I."/>
            <person name="Drula E."/>
            <person name="Henrissat B."/>
            <person name="Morin E."/>
            <person name="Kohler A."/>
            <person name="Barry K."/>
            <person name="LaButti K."/>
            <person name="Morin E."/>
            <person name="Salamov A."/>
            <person name="Lipzen A."/>
            <person name="Mereny Z."/>
            <person name="Hegedus B."/>
            <person name="Baldrian P."/>
            <person name="Stursova M."/>
            <person name="Weitz H."/>
            <person name="Taylor A."/>
            <person name="Grigoriev I.V."/>
            <person name="Nagy L.G."/>
            <person name="Martin F."/>
            <person name="Kauserud H."/>
        </authorList>
    </citation>
    <scope>NUCLEOTIDE SEQUENCE</scope>
    <source>
        <strain evidence="1">CBHHK067</strain>
    </source>
</reference>
<dbReference type="CDD" id="cd11577">
    <property type="entry name" value="GH71"/>
    <property type="match status" value="1"/>
</dbReference>
<organism evidence="1 2">
    <name type="scientific">Mycena rosella</name>
    <name type="common">Pink bonnet</name>
    <name type="synonym">Agaricus rosellus</name>
    <dbReference type="NCBI Taxonomy" id="1033263"/>
    <lineage>
        <taxon>Eukaryota</taxon>
        <taxon>Fungi</taxon>
        <taxon>Dikarya</taxon>
        <taxon>Basidiomycota</taxon>
        <taxon>Agaricomycotina</taxon>
        <taxon>Agaricomycetes</taxon>
        <taxon>Agaricomycetidae</taxon>
        <taxon>Agaricales</taxon>
        <taxon>Marasmiineae</taxon>
        <taxon>Mycenaceae</taxon>
        <taxon>Mycena</taxon>
    </lineage>
</organism>
<sequence length="499" mass="53744">MLTDDYTDMQLGFAYASAANNGTQVFISFDFNWYNTSQGSAFGAKIAQYAGLPTQLFANNNVFASSFAGDGVDGSAILAAAGSDIYWAPNFHPRQGDFSALDGALNWVGWESNRNNKAPNGGVTVTVSSGDQSLQSTLAGKGYIAPTSPWFSTHFGPEVSFSKNWVFPGDLLWYMRWVEILALQPTFVEIITWNDYGESHYIGPLPSQHTDDGSSKWTNDICVRFIFSDGWVDMAKLLISAYKIGATSVNSFIASDQLIYWYRVAPKGLNCDSTDTTMQAANNTSGNYFEGRPDGFDSMLDNIFVVTLLTAPSTVVVNSGGTAYTYSAPARASAFSVSFHLGTQSFSLTRNGAQVVAATSFKRIQNVCPCGLYNFNAYVGTVPASAPDSLQPDRLAASANGLKVACAATPSLPATPPDVTPATTTILSTNQDYCSTPLLETISVPDSKYNTDYIVDGPHLRVVLAAESSLSSFISFFLLSLTRNLGTLGTWALAKYMDE</sequence>
<evidence type="ECO:0000313" key="2">
    <source>
        <dbReference type="Proteomes" id="UP001221757"/>
    </source>
</evidence>
<dbReference type="AlphaFoldDB" id="A0AAD7G9G9"/>
<comment type="caution">
    <text evidence="1">The sequence shown here is derived from an EMBL/GenBank/DDBJ whole genome shotgun (WGS) entry which is preliminary data.</text>
</comment>
<keyword evidence="2" id="KW-1185">Reference proteome</keyword>
<gene>
    <name evidence="1" type="ORF">B0H17DRAFT_1171061</name>
</gene>